<gene>
    <name evidence="5" type="primary">LOC105131970</name>
</gene>
<reference evidence="5" key="1">
    <citation type="submission" date="2025-08" db="UniProtKB">
        <authorList>
            <consortium name="RefSeq"/>
        </authorList>
    </citation>
    <scope>IDENTIFICATION</scope>
</reference>
<dbReference type="GeneID" id="105131970"/>
<keyword evidence="4" id="KW-1185">Reference proteome</keyword>
<organism evidence="4 5">
    <name type="scientific">Populus euphratica</name>
    <name type="common">Euphrates poplar</name>
    <dbReference type="NCBI Taxonomy" id="75702"/>
    <lineage>
        <taxon>Eukaryota</taxon>
        <taxon>Viridiplantae</taxon>
        <taxon>Streptophyta</taxon>
        <taxon>Embryophyta</taxon>
        <taxon>Tracheophyta</taxon>
        <taxon>Spermatophyta</taxon>
        <taxon>Magnoliopsida</taxon>
        <taxon>eudicotyledons</taxon>
        <taxon>Gunneridae</taxon>
        <taxon>Pentapetalae</taxon>
        <taxon>rosids</taxon>
        <taxon>fabids</taxon>
        <taxon>Malpighiales</taxon>
        <taxon>Salicaceae</taxon>
        <taxon>Saliceae</taxon>
        <taxon>Populus</taxon>
    </lineage>
</organism>
<dbReference type="Proteomes" id="UP000694918">
    <property type="component" value="Unplaced"/>
</dbReference>
<evidence type="ECO:0000313" key="5">
    <source>
        <dbReference type="RefSeq" id="XP_011033507.1"/>
    </source>
</evidence>
<evidence type="ECO:0000259" key="3">
    <source>
        <dbReference type="Pfam" id="PF00168"/>
    </source>
</evidence>
<feature type="compositionally biased region" description="Basic and acidic residues" evidence="1">
    <location>
        <begin position="287"/>
        <end position="298"/>
    </location>
</feature>
<dbReference type="InterPro" id="IPR035892">
    <property type="entry name" value="C2_domain_sf"/>
</dbReference>
<feature type="region of interest" description="Disordered" evidence="1">
    <location>
        <begin position="276"/>
        <end position="298"/>
    </location>
</feature>
<dbReference type="RefSeq" id="XP_011033507.1">
    <property type="nucleotide sequence ID" value="XM_011035205.1"/>
</dbReference>
<dbReference type="Gene3D" id="2.60.40.150">
    <property type="entry name" value="C2 domain"/>
    <property type="match status" value="1"/>
</dbReference>
<dbReference type="Pfam" id="PF00168">
    <property type="entry name" value="C2"/>
    <property type="match status" value="1"/>
</dbReference>
<proteinExistence type="predicted"/>
<sequence>MCYLPLLNLTTCSFSLFFLIQINTCSSSSPSTWFFFMHVRIEHQKHSVGLDRKRSRPNKDTEMKMMNRRRMFTRNKRIAKEKDYDIDLLLSIDHAEGLDNPSTYPSVTTRDYRVVFWVHPDYQLATSCDVGSPDPVWNQKCRLKLDKSRDCSFLYVEVLRYGSSSESNPGTSNGISLVGRAQIPLPNLSSKTDGRYGLVRPKDDGYKAEGHINLSMKLVVNGEQEAICVDQSSGFDGSLCLLYCAAGIFAAIFVSIRDCADDVMALLFTKNKIAPSPSPPTTVLQDDPPRPDHDHLPV</sequence>
<evidence type="ECO:0000313" key="4">
    <source>
        <dbReference type="Proteomes" id="UP000694918"/>
    </source>
</evidence>
<feature type="domain" description="C2" evidence="3">
    <location>
        <begin position="92"/>
        <end position="191"/>
    </location>
</feature>
<keyword evidence="2" id="KW-0732">Signal</keyword>
<feature type="signal peptide" evidence="2">
    <location>
        <begin position="1"/>
        <end position="27"/>
    </location>
</feature>
<dbReference type="SUPFAM" id="SSF49562">
    <property type="entry name" value="C2 domain (Calcium/lipid-binding domain, CaLB)"/>
    <property type="match status" value="1"/>
</dbReference>
<name>A0AAJ6XW62_POPEU</name>
<evidence type="ECO:0000256" key="1">
    <source>
        <dbReference type="SAM" id="MobiDB-lite"/>
    </source>
</evidence>
<accession>A0AAJ6XW62</accession>
<dbReference type="AlphaFoldDB" id="A0AAJ6XW62"/>
<dbReference type="InterPro" id="IPR000008">
    <property type="entry name" value="C2_dom"/>
</dbReference>
<dbReference type="KEGG" id="peu:105131970"/>
<evidence type="ECO:0000256" key="2">
    <source>
        <dbReference type="SAM" id="SignalP"/>
    </source>
</evidence>
<feature type="chain" id="PRO_5042587907" evidence="2">
    <location>
        <begin position="28"/>
        <end position="298"/>
    </location>
</feature>
<dbReference type="PANTHER" id="PTHR38365">
    <property type="entry name" value="C2 DOMAIN-CONTAINING PROTEIN-RELATED"/>
    <property type="match status" value="1"/>
</dbReference>
<protein>
    <submittedName>
        <fullName evidence="5">Uncharacterized protein LOC105131970</fullName>
    </submittedName>
</protein>
<dbReference type="PANTHER" id="PTHR38365:SF1">
    <property type="entry name" value="C2 DOMAIN-CONTAINING PROTEIN"/>
    <property type="match status" value="1"/>
</dbReference>